<dbReference type="AlphaFoldDB" id="G7YQD8"/>
<reference key="2">
    <citation type="submission" date="2011-10" db="EMBL/GenBank/DDBJ databases">
        <title>The genome and transcriptome sequence of Clonorchis sinensis provide insights into the carcinogenic liver fluke.</title>
        <authorList>
            <person name="Wang X."/>
            <person name="Huang Y."/>
            <person name="Chen W."/>
            <person name="Liu H."/>
            <person name="Guo L."/>
            <person name="Chen Y."/>
            <person name="Luo F."/>
            <person name="Zhou W."/>
            <person name="Sun J."/>
            <person name="Mao Q."/>
            <person name="Liang P."/>
            <person name="Zhou C."/>
            <person name="Tian Y."/>
            <person name="Men J."/>
            <person name="Lv X."/>
            <person name="Huang L."/>
            <person name="Zhou J."/>
            <person name="Hu Y."/>
            <person name="Li R."/>
            <person name="Zhang F."/>
            <person name="Lei H."/>
            <person name="Li X."/>
            <person name="Hu X."/>
            <person name="Liang C."/>
            <person name="Xu J."/>
            <person name="Wu Z."/>
            <person name="Yu X."/>
        </authorList>
    </citation>
    <scope>NUCLEOTIDE SEQUENCE</scope>
    <source>
        <strain>Henan</strain>
    </source>
</reference>
<accession>G7YQD8</accession>
<feature type="region of interest" description="Disordered" evidence="1">
    <location>
        <begin position="56"/>
        <end position="78"/>
    </location>
</feature>
<sequence>MASVNRGETRRSFYRTTNQTCLLRPWKSLLRSHHSWSVDKAKPVSKVLPDKASAMKEHLKRRCRSKHRHKTSSANLRKNLFESISRQKLSYHQTNPTNELSGYASKINSN</sequence>
<evidence type="ECO:0000313" key="2">
    <source>
        <dbReference type="EMBL" id="GAA55168.1"/>
    </source>
</evidence>
<feature type="compositionally biased region" description="Basic residues" evidence="1">
    <location>
        <begin position="58"/>
        <end position="71"/>
    </location>
</feature>
<gene>
    <name evidence="2" type="ORF">CLF_107055</name>
</gene>
<dbReference type="Proteomes" id="UP000008909">
    <property type="component" value="Unassembled WGS sequence"/>
</dbReference>
<reference evidence="2" key="1">
    <citation type="journal article" date="2011" name="Genome Biol.">
        <title>The draft genome of the carcinogenic human liver fluke Clonorchis sinensis.</title>
        <authorList>
            <person name="Wang X."/>
            <person name="Chen W."/>
            <person name="Huang Y."/>
            <person name="Sun J."/>
            <person name="Men J."/>
            <person name="Liu H."/>
            <person name="Luo F."/>
            <person name="Guo L."/>
            <person name="Lv X."/>
            <person name="Deng C."/>
            <person name="Zhou C."/>
            <person name="Fan Y."/>
            <person name="Li X."/>
            <person name="Huang L."/>
            <person name="Hu Y."/>
            <person name="Liang C."/>
            <person name="Hu X."/>
            <person name="Xu J."/>
            <person name="Yu X."/>
        </authorList>
    </citation>
    <scope>NUCLEOTIDE SEQUENCE [LARGE SCALE GENOMIC DNA]</scope>
    <source>
        <strain evidence="2">Henan</strain>
    </source>
</reference>
<keyword evidence="3" id="KW-1185">Reference proteome</keyword>
<proteinExistence type="predicted"/>
<protein>
    <submittedName>
        <fullName evidence="2">Uncharacterized protein</fullName>
    </submittedName>
</protein>
<name>G7YQD8_CLOSI</name>
<evidence type="ECO:0000313" key="3">
    <source>
        <dbReference type="Proteomes" id="UP000008909"/>
    </source>
</evidence>
<dbReference type="EMBL" id="DF143972">
    <property type="protein sequence ID" value="GAA55168.1"/>
    <property type="molecule type" value="Genomic_DNA"/>
</dbReference>
<organism evidence="2 3">
    <name type="scientific">Clonorchis sinensis</name>
    <name type="common">Chinese liver fluke</name>
    <dbReference type="NCBI Taxonomy" id="79923"/>
    <lineage>
        <taxon>Eukaryota</taxon>
        <taxon>Metazoa</taxon>
        <taxon>Spiralia</taxon>
        <taxon>Lophotrochozoa</taxon>
        <taxon>Platyhelminthes</taxon>
        <taxon>Trematoda</taxon>
        <taxon>Digenea</taxon>
        <taxon>Opisthorchiida</taxon>
        <taxon>Opisthorchiata</taxon>
        <taxon>Opisthorchiidae</taxon>
        <taxon>Clonorchis</taxon>
    </lineage>
</organism>
<evidence type="ECO:0000256" key="1">
    <source>
        <dbReference type="SAM" id="MobiDB-lite"/>
    </source>
</evidence>